<dbReference type="OrthoDB" id="9803968at2"/>
<dbReference type="InterPro" id="IPR025110">
    <property type="entry name" value="AMP-bd_C"/>
</dbReference>
<evidence type="ECO:0000259" key="3">
    <source>
        <dbReference type="Pfam" id="PF13193"/>
    </source>
</evidence>
<protein>
    <submittedName>
        <fullName evidence="4">AMP-binding protein</fullName>
    </submittedName>
</protein>
<dbReference type="Proteomes" id="UP000320160">
    <property type="component" value="Unassembled WGS sequence"/>
</dbReference>
<dbReference type="Pfam" id="PF13193">
    <property type="entry name" value="AMP-binding_C"/>
    <property type="match status" value="1"/>
</dbReference>
<feature type="region of interest" description="Disordered" evidence="1">
    <location>
        <begin position="1"/>
        <end position="27"/>
    </location>
</feature>
<dbReference type="Pfam" id="PF00501">
    <property type="entry name" value="AMP-binding"/>
    <property type="match status" value="1"/>
</dbReference>
<keyword evidence="5" id="KW-1185">Reference proteome</keyword>
<evidence type="ECO:0000256" key="1">
    <source>
        <dbReference type="SAM" id="MobiDB-lite"/>
    </source>
</evidence>
<evidence type="ECO:0000313" key="5">
    <source>
        <dbReference type="Proteomes" id="UP000320160"/>
    </source>
</evidence>
<name>A0A553WCR0_9SPHN</name>
<feature type="domain" description="AMP-binding enzyme C-terminal" evidence="3">
    <location>
        <begin position="478"/>
        <end position="554"/>
    </location>
</feature>
<evidence type="ECO:0000259" key="2">
    <source>
        <dbReference type="Pfam" id="PF00501"/>
    </source>
</evidence>
<dbReference type="InterPro" id="IPR050237">
    <property type="entry name" value="ATP-dep_AMP-bd_enzyme"/>
</dbReference>
<accession>A0A553WCR0</accession>
<dbReference type="PROSITE" id="PS00455">
    <property type="entry name" value="AMP_BINDING"/>
    <property type="match status" value="1"/>
</dbReference>
<dbReference type="PANTHER" id="PTHR43767">
    <property type="entry name" value="LONG-CHAIN-FATTY-ACID--COA LIGASE"/>
    <property type="match status" value="1"/>
</dbReference>
<proteinExistence type="predicted"/>
<feature type="domain" description="AMP-dependent synthetase/ligase" evidence="2">
    <location>
        <begin position="52"/>
        <end position="401"/>
    </location>
</feature>
<dbReference type="InterPro" id="IPR000873">
    <property type="entry name" value="AMP-dep_synth/lig_dom"/>
</dbReference>
<dbReference type="PANTHER" id="PTHR43767:SF1">
    <property type="entry name" value="NONRIBOSOMAL PEPTIDE SYNTHASE PES1 (EUROFUNG)-RELATED"/>
    <property type="match status" value="1"/>
</dbReference>
<sequence>MDPDRRGNCQGTGCNRPRQRTSVLPRDARQSACEESCRSLLVASQFHLADLFETAAAQIPDRIAIKSDAGHLTYGELNARTDRLAAGLWAQGVRRGDNVGLYMMNGPEYLESLLAAIKIGAVPFNVNYRYRADELRYLFDNAEAVAVIHGAEFTPVIDELKPDLPKLRLAISVDDGIGQTRSPTYDELLQTAPAGPFERHEDDILLLYTGGTTGAPKGVMWPHKAFFFACLNGAGYYHADGPCTAPGDIAARASGGYHLSMFPTAPLMHGAAIWSALGAMLSGLTLVLDPVRSFDPVAIWDRVEREGAQMVQIVGDAMAIPLRDALRDNPGRWKLDHVINFGSGGAVFSESVKADLRQFLPNAMITDGMGSSETGVSGMAIPSAEGMMRLPVNELQSIVVDGRLGTVGETGFVARSGNIPVGYFGDPVKSAETFQTIDGTLWSVSGDTARIDDDGFMTVFGRGSTCITTGGEKVFPEEVEEALRTHPAILDSVVAGQKDDRWGERVVGVVSLREGCTRPAFDEVKSHLSSQLAGYKLPKALVWVDAVKRSPAGKQDYRWAREVAASA</sequence>
<dbReference type="EMBL" id="VKKU01000002">
    <property type="protein sequence ID" value="TSB02481.1"/>
    <property type="molecule type" value="Genomic_DNA"/>
</dbReference>
<dbReference type="Gene3D" id="3.40.50.12780">
    <property type="entry name" value="N-terminal domain of ligase-like"/>
    <property type="match status" value="1"/>
</dbReference>
<evidence type="ECO:0000313" key="4">
    <source>
        <dbReference type="EMBL" id="TSB02481.1"/>
    </source>
</evidence>
<dbReference type="AlphaFoldDB" id="A0A553WCR0"/>
<dbReference type="Gene3D" id="3.30.300.30">
    <property type="match status" value="1"/>
</dbReference>
<reference evidence="4 5" key="1">
    <citation type="submission" date="2019-07" db="EMBL/GenBank/DDBJ databases">
        <authorList>
            <person name="Park M."/>
        </authorList>
    </citation>
    <scope>NUCLEOTIDE SEQUENCE [LARGE SCALE GENOMIC DNA]</scope>
    <source>
        <strain evidence="4 5">KCTC32445</strain>
    </source>
</reference>
<dbReference type="NCBIfam" id="NF005863">
    <property type="entry name" value="PRK07798.1"/>
    <property type="match status" value="1"/>
</dbReference>
<dbReference type="InterPro" id="IPR045851">
    <property type="entry name" value="AMP-bd_C_sf"/>
</dbReference>
<dbReference type="GO" id="GO:0016878">
    <property type="term" value="F:acid-thiol ligase activity"/>
    <property type="evidence" value="ECO:0007669"/>
    <property type="project" value="UniProtKB-ARBA"/>
</dbReference>
<gene>
    <name evidence="4" type="ORF">FOM92_15465</name>
</gene>
<dbReference type="InterPro" id="IPR042099">
    <property type="entry name" value="ANL_N_sf"/>
</dbReference>
<dbReference type="InterPro" id="IPR020845">
    <property type="entry name" value="AMP-binding_CS"/>
</dbReference>
<dbReference type="SUPFAM" id="SSF56801">
    <property type="entry name" value="Acetyl-CoA synthetase-like"/>
    <property type="match status" value="1"/>
</dbReference>
<organism evidence="4 5">
    <name type="scientific">Sphingorhabdus contaminans</name>
    <dbReference type="NCBI Taxonomy" id="1343899"/>
    <lineage>
        <taxon>Bacteria</taxon>
        <taxon>Pseudomonadati</taxon>
        <taxon>Pseudomonadota</taxon>
        <taxon>Alphaproteobacteria</taxon>
        <taxon>Sphingomonadales</taxon>
        <taxon>Sphingomonadaceae</taxon>
        <taxon>Sphingorhabdus</taxon>
    </lineage>
</organism>
<comment type="caution">
    <text evidence="4">The sequence shown here is derived from an EMBL/GenBank/DDBJ whole genome shotgun (WGS) entry which is preliminary data.</text>
</comment>